<gene>
    <name evidence="1" type="ORF">WDK88_11500</name>
</gene>
<dbReference type="Proteomes" id="UP001432046">
    <property type="component" value="Chromosome"/>
</dbReference>
<organism evidence="1 2">
    <name type="scientific">Bradyrhizobium septentrionale</name>
    <dbReference type="NCBI Taxonomy" id="1404411"/>
    <lineage>
        <taxon>Bacteria</taxon>
        <taxon>Pseudomonadati</taxon>
        <taxon>Pseudomonadota</taxon>
        <taxon>Alphaproteobacteria</taxon>
        <taxon>Hyphomicrobiales</taxon>
        <taxon>Nitrobacteraceae</taxon>
        <taxon>Bradyrhizobium</taxon>
    </lineage>
</organism>
<dbReference type="Pfam" id="PF07080">
    <property type="entry name" value="DUF1348"/>
    <property type="match status" value="1"/>
</dbReference>
<name>A0ABZ2P7T5_9BRAD</name>
<reference evidence="1" key="2">
    <citation type="submission" date="2024-03" db="EMBL/GenBank/DDBJ databases">
        <authorList>
            <person name="Bromfield E.S.P."/>
            <person name="Cloutier S."/>
        </authorList>
    </citation>
    <scope>NUCLEOTIDE SEQUENCE</scope>
    <source>
        <strain evidence="1">5S5</strain>
    </source>
</reference>
<sequence>MSVIETISHHEAMQLMKANETNFGAKDMKSIMAGFTEDVIVKFGDFPEIRGKEQLREFLCARFARMTDYRLSKTLDVVSDYTIVNSWDGTWQDSKTGLSMEGRGIEVWRVTSDRKCDFWSATFNVWQSGNPGQLPII</sequence>
<proteinExistence type="predicted"/>
<keyword evidence="2" id="KW-1185">Reference proteome</keyword>
<evidence type="ECO:0000313" key="1">
    <source>
        <dbReference type="EMBL" id="WXC82159.1"/>
    </source>
</evidence>
<evidence type="ECO:0000313" key="2">
    <source>
        <dbReference type="Proteomes" id="UP001432046"/>
    </source>
</evidence>
<dbReference type="InterPro" id="IPR009783">
    <property type="entry name" value="DUF1348"/>
</dbReference>
<dbReference type="Gene3D" id="3.10.450.50">
    <property type="match status" value="1"/>
</dbReference>
<protein>
    <submittedName>
        <fullName evidence="1">Nuclear transport factor 2 family protein</fullName>
    </submittedName>
</protein>
<accession>A0ABZ2P7T5</accession>
<dbReference type="InterPro" id="IPR032710">
    <property type="entry name" value="NTF2-like_dom_sf"/>
</dbReference>
<dbReference type="EMBL" id="CP147711">
    <property type="protein sequence ID" value="WXC82159.1"/>
    <property type="molecule type" value="Genomic_DNA"/>
</dbReference>
<dbReference type="RefSeq" id="WP_338834488.1">
    <property type="nucleotide sequence ID" value="NZ_CP147711.1"/>
</dbReference>
<reference evidence="1" key="1">
    <citation type="journal article" date="2021" name="Int. J. Syst. Evol. Microbiol.">
        <title>Bradyrhizobium septentrionale sp. nov. (sv. septentrionale) and Bradyrhizobium quebecense sp. nov. (sv. septentrionale) associated with legumes native to Canada possess rearranged symbiosis genes and numerous insertion sequences.</title>
        <authorList>
            <person name="Bromfield E.S.P."/>
            <person name="Cloutier S."/>
        </authorList>
    </citation>
    <scope>NUCLEOTIDE SEQUENCE</scope>
    <source>
        <strain evidence="1">5S5</strain>
    </source>
</reference>
<dbReference type="SUPFAM" id="SSF54427">
    <property type="entry name" value="NTF2-like"/>
    <property type="match status" value="1"/>
</dbReference>